<dbReference type="RefSeq" id="WP_087079380.1">
    <property type="nucleotide sequence ID" value="NZ_CP020809.1"/>
</dbReference>
<protein>
    <submittedName>
        <fullName evidence="8">MFS transporter</fullName>
    </submittedName>
</protein>
<evidence type="ECO:0000256" key="5">
    <source>
        <dbReference type="ARBA" id="ARBA00023136"/>
    </source>
</evidence>
<feature type="transmembrane region" description="Helical" evidence="6">
    <location>
        <begin position="12"/>
        <end position="36"/>
    </location>
</feature>
<evidence type="ECO:0000256" key="1">
    <source>
        <dbReference type="ARBA" id="ARBA00004651"/>
    </source>
</evidence>
<evidence type="ECO:0000256" key="2">
    <source>
        <dbReference type="ARBA" id="ARBA00022448"/>
    </source>
</evidence>
<feature type="transmembrane region" description="Helical" evidence="6">
    <location>
        <begin position="209"/>
        <end position="227"/>
    </location>
</feature>
<feature type="transmembrane region" description="Helical" evidence="6">
    <location>
        <begin position="233"/>
        <end position="254"/>
    </location>
</feature>
<dbReference type="InterPro" id="IPR036259">
    <property type="entry name" value="MFS_trans_sf"/>
</dbReference>
<feature type="transmembrane region" description="Helical" evidence="6">
    <location>
        <begin position="275"/>
        <end position="299"/>
    </location>
</feature>
<feature type="transmembrane region" description="Helical" evidence="6">
    <location>
        <begin position="363"/>
        <end position="389"/>
    </location>
</feature>
<keyword evidence="9" id="KW-1185">Reference proteome</keyword>
<keyword evidence="4 6" id="KW-1133">Transmembrane helix</keyword>
<proteinExistence type="predicted"/>
<organism evidence="8 9">
    <name type="scientific">Mycobacterium dioxanotrophicus</name>
    <dbReference type="NCBI Taxonomy" id="482462"/>
    <lineage>
        <taxon>Bacteria</taxon>
        <taxon>Bacillati</taxon>
        <taxon>Actinomycetota</taxon>
        <taxon>Actinomycetes</taxon>
        <taxon>Mycobacteriales</taxon>
        <taxon>Mycobacteriaceae</taxon>
        <taxon>Mycobacterium</taxon>
    </lineage>
</organism>
<evidence type="ECO:0000313" key="8">
    <source>
        <dbReference type="EMBL" id="ART72050.1"/>
    </source>
</evidence>
<feature type="transmembrane region" description="Helical" evidence="6">
    <location>
        <begin position="177"/>
        <end position="197"/>
    </location>
</feature>
<evidence type="ECO:0000259" key="7">
    <source>
        <dbReference type="PROSITE" id="PS50850"/>
    </source>
</evidence>
<feature type="transmembrane region" description="Helical" evidence="6">
    <location>
        <begin position="56"/>
        <end position="80"/>
    </location>
</feature>
<feature type="transmembrane region" description="Helical" evidence="6">
    <location>
        <begin position="488"/>
        <end position="507"/>
    </location>
</feature>
<dbReference type="PANTHER" id="PTHR42718">
    <property type="entry name" value="MAJOR FACILITATOR SUPERFAMILY MULTIDRUG TRANSPORTER MFSC"/>
    <property type="match status" value="1"/>
</dbReference>
<feature type="transmembrane region" description="Helical" evidence="6">
    <location>
        <begin position="410"/>
        <end position="428"/>
    </location>
</feature>
<evidence type="ECO:0000256" key="4">
    <source>
        <dbReference type="ARBA" id="ARBA00022989"/>
    </source>
</evidence>
<evidence type="ECO:0000256" key="3">
    <source>
        <dbReference type="ARBA" id="ARBA00022692"/>
    </source>
</evidence>
<dbReference type="SUPFAM" id="SSF103473">
    <property type="entry name" value="MFS general substrate transporter"/>
    <property type="match status" value="1"/>
</dbReference>
<accession>A0A1Y0C9Y1</accession>
<feature type="transmembrane region" description="Helical" evidence="6">
    <location>
        <begin position="338"/>
        <end position="357"/>
    </location>
</feature>
<feature type="domain" description="Major facilitator superfamily (MFS) profile" evidence="7">
    <location>
        <begin position="23"/>
        <end position="511"/>
    </location>
</feature>
<feature type="transmembrane region" description="Helical" evidence="6">
    <location>
        <begin position="92"/>
        <end position="116"/>
    </location>
</feature>
<dbReference type="OrthoDB" id="4676322at2"/>
<feature type="transmembrane region" description="Helical" evidence="6">
    <location>
        <begin position="122"/>
        <end position="139"/>
    </location>
</feature>
<dbReference type="AlphaFoldDB" id="A0A1Y0C9Y1"/>
<dbReference type="GO" id="GO:0005886">
    <property type="term" value="C:plasma membrane"/>
    <property type="evidence" value="ECO:0007669"/>
    <property type="project" value="UniProtKB-SubCell"/>
</dbReference>
<sequence>MRGKLTVTADQPTWVSGTAATMTILATGLGSSITAADPVILSANISSVRAGLQLSAGTASFVASVATLTLAATVLGAGALGDKYGMKRMYTFGLLGTVVFGVLAAAAPNAAVLIFARAATGVAFALQLGLSLAIINVVFPPPRRAIAISLHLGASFAVAVPMPAVGSLLAQHIGWRTGFLVAPVVALIALVLLLRYVPETPRGGRRLDVPGLLLVAVALLATVYGLARLQGGLNTTAIVCIAFGLVVGAGFIVYELRTPSPALDMRIFRSPAFDAAVFAGASFNFLGGGMTILLAFYLVSVRDESSTLLGLLMAPAALLSALGAAAAGRAAARVGGRAVLVTGLLLLLAGLLVLTRLGEHSPLWVLFAAVALNAVGAAVAETIEATIMLQTAPVELSGAVAAVKSGVGQAAYSLGPAVFALIGTTVFLHSGRDKLAGSGITDDQAREALRAAHGGAGTVGGANVLDPQRAREVVAGAQASMVEAIHTLGWILTAVPVVAIVVVLVLVRPRQNGVRTEGIS</sequence>
<dbReference type="EMBL" id="CP020809">
    <property type="protein sequence ID" value="ART72050.1"/>
    <property type="molecule type" value="Genomic_DNA"/>
</dbReference>
<name>A0A1Y0C9Y1_9MYCO</name>
<dbReference type="Gene3D" id="1.20.1250.20">
    <property type="entry name" value="MFS general substrate transporter like domains"/>
    <property type="match status" value="1"/>
</dbReference>
<keyword evidence="2" id="KW-0813">Transport</keyword>
<dbReference type="PROSITE" id="PS50850">
    <property type="entry name" value="MFS"/>
    <property type="match status" value="1"/>
</dbReference>
<reference evidence="8 9" key="1">
    <citation type="submission" date="2017-04" db="EMBL/GenBank/DDBJ databases">
        <title>Whole Genome Sequence of 1,4-Dioxane Degrading Bacterium Mycobacterium dioxanotrophicus PH-06.</title>
        <authorList>
            <person name="He Y."/>
        </authorList>
    </citation>
    <scope>NUCLEOTIDE SEQUENCE [LARGE SCALE GENOMIC DNA]</scope>
    <source>
        <strain evidence="8 9">PH-06</strain>
    </source>
</reference>
<dbReference type="Proteomes" id="UP000195331">
    <property type="component" value="Chromosome"/>
</dbReference>
<keyword evidence="5 6" id="KW-0472">Membrane</keyword>
<dbReference type="KEGG" id="mdx:BTO20_29005"/>
<gene>
    <name evidence="8" type="ORF">BTO20_29005</name>
</gene>
<feature type="transmembrane region" description="Helical" evidence="6">
    <location>
        <begin position="146"/>
        <end position="165"/>
    </location>
</feature>
<dbReference type="PANTHER" id="PTHR42718:SF9">
    <property type="entry name" value="MAJOR FACILITATOR SUPERFAMILY MULTIDRUG TRANSPORTER MFSC"/>
    <property type="match status" value="1"/>
</dbReference>
<dbReference type="GO" id="GO:0022857">
    <property type="term" value="F:transmembrane transporter activity"/>
    <property type="evidence" value="ECO:0007669"/>
    <property type="project" value="InterPro"/>
</dbReference>
<evidence type="ECO:0000256" key="6">
    <source>
        <dbReference type="SAM" id="Phobius"/>
    </source>
</evidence>
<comment type="subcellular location">
    <subcellularLocation>
        <location evidence="1">Cell membrane</location>
        <topology evidence="1">Multi-pass membrane protein</topology>
    </subcellularLocation>
</comment>
<dbReference type="Pfam" id="PF07690">
    <property type="entry name" value="MFS_1"/>
    <property type="match status" value="1"/>
</dbReference>
<dbReference type="InterPro" id="IPR011701">
    <property type="entry name" value="MFS"/>
</dbReference>
<keyword evidence="3 6" id="KW-0812">Transmembrane</keyword>
<evidence type="ECO:0000313" key="9">
    <source>
        <dbReference type="Proteomes" id="UP000195331"/>
    </source>
</evidence>
<dbReference type="InterPro" id="IPR020846">
    <property type="entry name" value="MFS_dom"/>
</dbReference>
<feature type="transmembrane region" description="Helical" evidence="6">
    <location>
        <begin position="305"/>
        <end position="326"/>
    </location>
</feature>